<dbReference type="SUPFAM" id="SSF56519">
    <property type="entry name" value="Penicillin binding protein dimerisation domain"/>
    <property type="match status" value="1"/>
</dbReference>
<dbReference type="AlphaFoldDB" id="A0A521ANB7"/>
<evidence type="ECO:0000259" key="6">
    <source>
        <dbReference type="Pfam" id="PF03717"/>
    </source>
</evidence>
<evidence type="ECO:0000256" key="4">
    <source>
        <dbReference type="SAM" id="Phobius"/>
    </source>
</evidence>
<dbReference type="GO" id="GO:0005886">
    <property type="term" value="C:plasma membrane"/>
    <property type="evidence" value="ECO:0007669"/>
    <property type="project" value="TreeGrafter"/>
</dbReference>
<dbReference type="InterPro" id="IPR050515">
    <property type="entry name" value="Beta-lactam/transpept"/>
</dbReference>
<dbReference type="GO" id="GO:0071555">
    <property type="term" value="P:cell wall organization"/>
    <property type="evidence" value="ECO:0007669"/>
    <property type="project" value="TreeGrafter"/>
</dbReference>
<feature type="transmembrane region" description="Helical" evidence="4">
    <location>
        <begin position="32"/>
        <end position="51"/>
    </location>
</feature>
<dbReference type="Proteomes" id="UP000315636">
    <property type="component" value="Unassembled WGS sequence"/>
</dbReference>
<evidence type="ECO:0000313" key="8">
    <source>
        <dbReference type="EMBL" id="SMO36303.1"/>
    </source>
</evidence>
<gene>
    <name evidence="8" type="ORF">SAMN06264849_101240</name>
</gene>
<feature type="domain" description="Penicillin-binding protein transpeptidase" evidence="5">
    <location>
        <begin position="381"/>
        <end position="698"/>
    </location>
</feature>
<dbReference type="Gene3D" id="3.40.710.10">
    <property type="entry name" value="DD-peptidase/beta-lactamase superfamily"/>
    <property type="match status" value="1"/>
</dbReference>
<comment type="subcellular location">
    <subcellularLocation>
        <location evidence="1">Membrane</location>
    </subcellularLocation>
</comment>
<dbReference type="InterPro" id="IPR005311">
    <property type="entry name" value="PBP_dimer"/>
</dbReference>
<evidence type="ECO:0000313" key="9">
    <source>
        <dbReference type="Proteomes" id="UP000315636"/>
    </source>
</evidence>
<dbReference type="Gene3D" id="3.90.1310.10">
    <property type="entry name" value="Penicillin-binding protein 2a (Domain 2)"/>
    <property type="match status" value="1"/>
</dbReference>
<dbReference type="PANTHER" id="PTHR30627">
    <property type="entry name" value="PEPTIDOGLYCAN D,D-TRANSPEPTIDASE"/>
    <property type="match status" value="1"/>
</dbReference>
<sequence length="705" mass="79529">MFFVIIDDTLYQRGEPIFMKQKWKEIRINKRIAISSVLVVGFMVGAFFFFMNSPDSTPDQAMQQYLEHWEEGDYQAMYELLSAEAKKRISQKEFMKQHESIAKKMKQKQIKLDMKTAQEKDRNTIPFSAKIVSSLVGNLSFQNKAELVEEDNGWRVNWTPSVIFPEMKEGDQIRTLRIPPGQRGEITARNGEPLAVNKKRTAVGMVPNEVTDLKKTSKKLAKALDLEPKDVYKKVKSGAKKNPDRFVEIKTWKGDGKKQIKPLKKIDDISIRDRSLRVYPRKDLTAHVTGYIRPITEKQLKKRKKEGYQKGDWIGQRGLEQTMEEHLRGAPGWKVVIANKNGKQKKVLGTKPPTDGKDLQVTIDLETQAQLYQGMKKDKGGGVAIDPRTGEVLAMVSAPSYDPNQFIQGMSQSEWKRISGPTQPLANRAKLTYAPGSTMKAITAAIGLDTKKITPKTTYNTDSGKWQKNSSWGGYYVTRVDNPGGGVDLGKALAWSDNIYFARVGLKIGAPTMIKYYKKFGFDETIDLPLQVTPSQYANSNNKTLKNEILLADTAYGQGQLLVSPLHLATMYTTFANQGDMIKPKILMDSDKKVKREIWKEKVISPQTANKVKELLQGVVERPKGSARDLKVKGVELGAKTGTAELKQSKEDENGRELGWLAWMAGKEGEKPDIVVATMVDEVQDRGGSHYIFPTIKKMLKQRYH</sequence>
<keyword evidence="3 4" id="KW-0472">Membrane</keyword>
<reference evidence="8 9" key="1">
    <citation type="submission" date="2017-05" db="EMBL/GenBank/DDBJ databases">
        <authorList>
            <person name="Varghese N."/>
            <person name="Submissions S."/>
        </authorList>
    </citation>
    <scope>NUCLEOTIDE SEQUENCE [LARGE SCALE GENOMIC DNA]</scope>
    <source>
        <strain evidence="8 9">DSM 45474</strain>
    </source>
</reference>
<feature type="domain" description="Penicillin-binding protein dimerisation" evidence="6">
    <location>
        <begin position="180"/>
        <end position="346"/>
    </location>
</feature>
<evidence type="ECO:0000259" key="5">
    <source>
        <dbReference type="Pfam" id="PF00905"/>
    </source>
</evidence>
<feature type="domain" description="NTF2-like N-terminal transpeptidase" evidence="7">
    <location>
        <begin position="57"/>
        <end position="171"/>
    </location>
</feature>
<dbReference type="GO" id="GO:0046677">
    <property type="term" value="P:response to antibiotic"/>
    <property type="evidence" value="ECO:0007669"/>
    <property type="project" value="InterPro"/>
</dbReference>
<evidence type="ECO:0000256" key="3">
    <source>
        <dbReference type="ARBA" id="ARBA00023136"/>
    </source>
</evidence>
<keyword evidence="9" id="KW-1185">Reference proteome</keyword>
<keyword evidence="4" id="KW-1133">Transmembrane helix</keyword>
<dbReference type="GO" id="GO:0071972">
    <property type="term" value="F:peptidoglycan L,D-transpeptidase activity"/>
    <property type="evidence" value="ECO:0007669"/>
    <property type="project" value="TreeGrafter"/>
</dbReference>
<dbReference type="Gene3D" id="3.10.450.100">
    <property type="entry name" value="NTF2-like, domain 1"/>
    <property type="match status" value="1"/>
</dbReference>
<dbReference type="Pfam" id="PF03717">
    <property type="entry name" value="PBP_dimer"/>
    <property type="match status" value="1"/>
</dbReference>
<name>A0A521ANB7_9BACL</name>
<dbReference type="EMBL" id="FXTI01000001">
    <property type="protein sequence ID" value="SMO36303.1"/>
    <property type="molecule type" value="Genomic_DNA"/>
</dbReference>
<comment type="similarity">
    <text evidence="2">Belongs to the transpeptidase family.</text>
</comment>
<dbReference type="Pfam" id="PF05223">
    <property type="entry name" value="MecA_N"/>
    <property type="match status" value="1"/>
</dbReference>
<dbReference type="PANTHER" id="PTHR30627:SF25">
    <property type="entry name" value="PENICILLIN-BINDING PROTEIN 3"/>
    <property type="match status" value="1"/>
</dbReference>
<accession>A0A521ANB7</accession>
<dbReference type="GO" id="GO:0008658">
    <property type="term" value="F:penicillin binding"/>
    <property type="evidence" value="ECO:0007669"/>
    <property type="project" value="InterPro"/>
</dbReference>
<dbReference type="SUPFAM" id="SSF56601">
    <property type="entry name" value="beta-lactamase/transpeptidase-like"/>
    <property type="match status" value="1"/>
</dbReference>
<dbReference type="OrthoDB" id="9766847at2"/>
<dbReference type="InterPro" id="IPR012338">
    <property type="entry name" value="Beta-lactam/transpept-like"/>
</dbReference>
<dbReference type="Gene3D" id="3.30.1390.30">
    <property type="entry name" value="Penicillin-binding protein 2a, domain 3"/>
    <property type="match status" value="1"/>
</dbReference>
<keyword evidence="4" id="KW-0812">Transmembrane</keyword>
<dbReference type="InterPro" id="IPR001460">
    <property type="entry name" value="PCN-bd_Tpept"/>
</dbReference>
<organism evidence="8 9">
    <name type="scientific">Melghirimyces algeriensis</name>
    <dbReference type="NCBI Taxonomy" id="910412"/>
    <lineage>
        <taxon>Bacteria</taxon>
        <taxon>Bacillati</taxon>
        <taxon>Bacillota</taxon>
        <taxon>Bacilli</taxon>
        <taxon>Bacillales</taxon>
        <taxon>Thermoactinomycetaceae</taxon>
        <taxon>Melghirimyces</taxon>
    </lineage>
</organism>
<proteinExistence type="inferred from homology"/>
<dbReference type="InterPro" id="IPR007887">
    <property type="entry name" value="MecA_N"/>
</dbReference>
<dbReference type="Pfam" id="PF00905">
    <property type="entry name" value="Transpeptidase"/>
    <property type="match status" value="1"/>
</dbReference>
<evidence type="ECO:0000256" key="2">
    <source>
        <dbReference type="ARBA" id="ARBA00007171"/>
    </source>
</evidence>
<dbReference type="SUPFAM" id="SSF54427">
    <property type="entry name" value="NTF2-like"/>
    <property type="match status" value="1"/>
</dbReference>
<dbReference type="InterPro" id="IPR032710">
    <property type="entry name" value="NTF2-like_dom_sf"/>
</dbReference>
<dbReference type="InterPro" id="IPR036138">
    <property type="entry name" value="PBP_dimer_sf"/>
</dbReference>
<evidence type="ECO:0000259" key="7">
    <source>
        <dbReference type="Pfam" id="PF05223"/>
    </source>
</evidence>
<evidence type="ECO:0000256" key="1">
    <source>
        <dbReference type="ARBA" id="ARBA00004370"/>
    </source>
</evidence>
<protein>
    <submittedName>
        <fullName evidence="8">Penicillin-binding protein</fullName>
    </submittedName>
</protein>